<keyword evidence="2" id="KW-0805">Transcription regulation</keyword>
<dbReference type="SUPFAM" id="SSF88946">
    <property type="entry name" value="Sigma2 domain of RNA polymerase sigma factors"/>
    <property type="match status" value="1"/>
</dbReference>
<dbReference type="NCBIfam" id="TIGR02937">
    <property type="entry name" value="sigma70-ECF"/>
    <property type="match status" value="1"/>
</dbReference>
<evidence type="ECO:0000256" key="2">
    <source>
        <dbReference type="ARBA" id="ARBA00023015"/>
    </source>
</evidence>
<evidence type="ECO:0000313" key="7">
    <source>
        <dbReference type="EMBL" id="MBD1387559.1"/>
    </source>
</evidence>
<dbReference type="InterPro" id="IPR014284">
    <property type="entry name" value="RNA_pol_sigma-70_dom"/>
</dbReference>
<evidence type="ECO:0000259" key="6">
    <source>
        <dbReference type="Pfam" id="PF08281"/>
    </source>
</evidence>
<gene>
    <name evidence="7" type="ORF">IDJ75_19905</name>
</gene>
<evidence type="ECO:0000256" key="4">
    <source>
        <dbReference type="ARBA" id="ARBA00023163"/>
    </source>
</evidence>
<dbReference type="InterPro" id="IPR013324">
    <property type="entry name" value="RNA_pol_sigma_r3/r4-like"/>
</dbReference>
<evidence type="ECO:0000256" key="3">
    <source>
        <dbReference type="ARBA" id="ARBA00023082"/>
    </source>
</evidence>
<dbReference type="RefSeq" id="WP_191177399.1">
    <property type="nucleotide sequence ID" value="NZ_JACWMW010000006.1"/>
</dbReference>
<keyword evidence="3" id="KW-0731">Sigma factor</keyword>
<dbReference type="SUPFAM" id="SSF88659">
    <property type="entry name" value="Sigma3 and sigma4 domains of RNA polymerase sigma factors"/>
    <property type="match status" value="1"/>
</dbReference>
<dbReference type="PANTHER" id="PTHR43133:SF46">
    <property type="entry name" value="RNA POLYMERASE SIGMA-70 FACTOR ECF SUBFAMILY"/>
    <property type="match status" value="1"/>
</dbReference>
<dbReference type="Pfam" id="PF04542">
    <property type="entry name" value="Sigma70_r2"/>
    <property type="match status" value="1"/>
</dbReference>
<dbReference type="Proteomes" id="UP000618754">
    <property type="component" value="Unassembled WGS sequence"/>
</dbReference>
<name>A0ABR7XAH1_9SPHI</name>
<feature type="domain" description="RNA polymerase sigma-70 region 2" evidence="5">
    <location>
        <begin position="26"/>
        <end position="92"/>
    </location>
</feature>
<evidence type="ECO:0000256" key="1">
    <source>
        <dbReference type="ARBA" id="ARBA00010641"/>
    </source>
</evidence>
<dbReference type="InterPro" id="IPR007627">
    <property type="entry name" value="RNA_pol_sigma70_r2"/>
</dbReference>
<dbReference type="EMBL" id="JACWMW010000006">
    <property type="protein sequence ID" value="MBD1387559.1"/>
    <property type="molecule type" value="Genomic_DNA"/>
</dbReference>
<reference evidence="7 8" key="1">
    <citation type="submission" date="2020-09" db="EMBL/GenBank/DDBJ databases">
        <title>Novel species of Mucilaginibacter isolated from a glacier on the Tibetan Plateau.</title>
        <authorList>
            <person name="Liu Q."/>
            <person name="Xin Y.-H."/>
        </authorList>
    </citation>
    <scope>NUCLEOTIDE SEQUENCE [LARGE SCALE GENOMIC DNA]</scope>
    <source>
        <strain evidence="7 8">CGMCC 1.13878</strain>
    </source>
</reference>
<dbReference type="Gene3D" id="1.10.1740.10">
    <property type="match status" value="1"/>
</dbReference>
<dbReference type="InterPro" id="IPR039425">
    <property type="entry name" value="RNA_pol_sigma-70-like"/>
</dbReference>
<dbReference type="InterPro" id="IPR013249">
    <property type="entry name" value="RNA_pol_sigma70_r4_t2"/>
</dbReference>
<organism evidence="7 8">
    <name type="scientific">Mucilaginibacter rigui</name>
    <dbReference type="NCBI Taxonomy" id="534635"/>
    <lineage>
        <taxon>Bacteria</taxon>
        <taxon>Pseudomonadati</taxon>
        <taxon>Bacteroidota</taxon>
        <taxon>Sphingobacteriia</taxon>
        <taxon>Sphingobacteriales</taxon>
        <taxon>Sphingobacteriaceae</taxon>
        <taxon>Mucilaginibacter</taxon>
    </lineage>
</organism>
<evidence type="ECO:0000259" key="5">
    <source>
        <dbReference type="Pfam" id="PF04542"/>
    </source>
</evidence>
<protein>
    <submittedName>
        <fullName evidence="7">Sigma-70 family RNA polymerase sigma factor</fullName>
    </submittedName>
</protein>
<proteinExistence type="inferred from homology"/>
<evidence type="ECO:0000313" key="8">
    <source>
        <dbReference type="Proteomes" id="UP000618754"/>
    </source>
</evidence>
<dbReference type="Pfam" id="PF08281">
    <property type="entry name" value="Sigma70_r4_2"/>
    <property type="match status" value="1"/>
</dbReference>
<dbReference type="InterPro" id="IPR036388">
    <property type="entry name" value="WH-like_DNA-bd_sf"/>
</dbReference>
<accession>A0ABR7XAH1</accession>
<dbReference type="Gene3D" id="1.10.10.10">
    <property type="entry name" value="Winged helix-like DNA-binding domain superfamily/Winged helix DNA-binding domain"/>
    <property type="match status" value="1"/>
</dbReference>
<dbReference type="PANTHER" id="PTHR43133">
    <property type="entry name" value="RNA POLYMERASE ECF-TYPE SIGMA FACTO"/>
    <property type="match status" value="1"/>
</dbReference>
<comment type="caution">
    <text evidence="7">The sequence shown here is derived from an EMBL/GenBank/DDBJ whole genome shotgun (WGS) entry which is preliminary data.</text>
</comment>
<keyword evidence="8" id="KW-1185">Reference proteome</keyword>
<feature type="domain" description="RNA polymerase sigma factor 70 region 4 type 2" evidence="6">
    <location>
        <begin position="124"/>
        <end position="171"/>
    </location>
</feature>
<dbReference type="InterPro" id="IPR013325">
    <property type="entry name" value="RNA_pol_sigma_r2"/>
</dbReference>
<sequence>MGADINEEEGLLKLLKSGSEAAFTRLYQLYVRQLYSKTLKMVHDKDIAQEIIQDIFLKIWERRSQIDPAKSFKAYLYTIGVNLVYDHFRKLAKDTALQNSLLSVAEQDYTCQEDKVISQEQLALIQGAIEQLSPQRKRVYMMCKLDGKTYAEVSRELNISLSTIQDHMVKANIVLKNYLKNHPDIAIYAVTLSIIASL</sequence>
<keyword evidence="4" id="KW-0804">Transcription</keyword>
<comment type="similarity">
    <text evidence="1">Belongs to the sigma-70 factor family. ECF subfamily.</text>
</comment>